<protein>
    <submittedName>
        <fullName evidence="1">Uncharacterized protein</fullName>
    </submittedName>
</protein>
<dbReference type="RefSeq" id="WP_041766769.1">
    <property type="nucleotide sequence ID" value="NZ_LNZG01000048.1"/>
</dbReference>
<reference evidence="1 2" key="1">
    <citation type="submission" date="2015-11" db="EMBL/GenBank/DDBJ databases">
        <authorList>
            <person name="Zhang Y."/>
            <person name="Guo Z."/>
        </authorList>
    </citation>
    <scope>NUCLEOTIDE SEQUENCE [LARGE SCALE GENOMIC DNA]</scope>
    <source>
        <strain evidence="2">gdw1</strain>
    </source>
</reference>
<organism evidence="1 2">
    <name type="scientific">Leifsonia xyli subsp. xyli</name>
    <dbReference type="NCBI Taxonomy" id="59736"/>
    <lineage>
        <taxon>Bacteria</taxon>
        <taxon>Bacillati</taxon>
        <taxon>Actinomycetota</taxon>
        <taxon>Actinomycetes</taxon>
        <taxon>Micrococcales</taxon>
        <taxon>Microbacteriaceae</taxon>
        <taxon>Leifsonia</taxon>
    </lineage>
</organism>
<evidence type="ECO:0000313" key="2">
    <source>
        <dbReference type="Proteomes" id="UP000094426"/>
    </source>
</evidence>
<dbReference type="AlphaFoldDB" id="A0A1E2SI26"/>
<name>A0A1E2SI26_LEIXY</name>
<accession>A0A1E2SI26</accession>
<gene>
    <name evidence="1" type="ORF">ATY41_06435</name>
</gene>
<sequence>MLRNVIWRSLTRPREGSRAFIRNGVETFRHNLGFISANRDDGLTHRNIDVISLVCKRQRRQRVTFIECAIDVIEWLAYIPLQEDGHLWPCLGLEMVPRFIAKIGFATTGLESTDQFVELCIRSGIKNDKDRNISRPFHFGGE</sequence>
<dbReference type="Proteomes" id="UP000094426">
    <property type="component" value="Unassembled WGS sequence"/>
</dbReference>
<comment type="caution">
    <text evidence="1">The sequence shown here is derived from an EMBL/GenBank/DDBJ whole genome shotgun (WGS) entry which is preliminary data.</text>
</comment>
<evidence type="ECO:0000313" key="1">
    <source>
        <dbReference type="EMBL" id="ODA89350.1"/>
    </source>
</evidence>
<dbReference type="EMBL" id="LNZG01000048">
    <property type="protein sequence ID" value="ODA89350.1"/>
    <property type="molecule type" value="Genomic_DNA"/>
</dbReference>
<proteinExistence type="predicted"/>